<gene>
    <name evidence="2" type="ORF">UFOPK3783_00756</name>
</gene>
<sequence>MKRKSFDRIASLLGFGLAILLLVAAGLMNWGYTFANSQVTDQLTSQKIFFPAAGSPAFSPDKFPDIQKYAGLQLTNGKQAKAYADKYVAVHLQGIAGGKTYSQVSELSRANPTDAALAGQVQTLFRGETLRGMLGFAFAFWQIGQIAMYGTYACLIGGILFLILSIMGFMHLRRTPEDATV</sequence>
<name>A0A6J7K3T6_9ZZZZ</name>
<evidence type="ECO:0000256" key="1">
    <source>
        <dbReference type="SAM" id="Phobius"/>
    </source>
</evidence>
<proteinExistence type="predicted"/>
<feature type="transmembrane region" description="Helical" evidence="1">
    <location>
        <begin position="146"/>
        <end position="169"/>
    </location>
</feature>
<keyword evidence="1" id="KW-0812">Transmembrane</keyword>
<reference evidence="2" key="1">
    <citation type="submission" date="2020-05" db="EMBL/GenBank/DDBJ databases">
        <authorList>
            <person name="Chiriac C."/>
            <person name="Salcher M."/>
            <person name="Ghai R."/>
            <person name="Kavagutti S V."/>
        </authorList>
    </citation>
    <scope>NUCLEOTIDE SEQUENCE</scope>
</reference>
<keyword evidence="1" id="KW-0472">Membrane</keyword>
<dbReference type="EMBL" id="CAFBNI010000098">
    <property type="protein sequence ID" value="CAB4949004.1"/>
    <property type="molecule type" value="Genomic_DNA"/>
</dbReference>
<protein>
    <submittedName>
        <fullName evidence="2">Unannotated protein</fullName>
    </submittedName>
</protein>
<evidence type="ECO:0000313" key="2">
    <source>
        <dbReference type="EMBL" id="CAB4949004.1"/>
    </source>
</evidence>
<organism evidence="2">
    <name type="scientific">freshwater metagenome</name>
    <dbReference type="NCBI Taxonomy" id="449393"/>
    <lineage>
        <taxon>unclassified sequences</taxon>
        <taxon>metagenomes</taxon>
        <taxon>ecological metagenomes</taxon>
    </lineage>
</organism>
<keyword evidence="1" id="KW-1133">Transmembrane helix</keyword>
<accession>A0A6J7K3T6</accession>
<dbReference type="AlphaFoldDB" id="A0A6J7K3T6"/>